<sequence>MSRKVLDAVAFISAQNHPILVHTFSSNAIKYHYIAHTSLDVIEERVAAGGKTTECYLGLLYAMQDVAVYGYITPLKVKIVIALALSDSVVRDMEINLIFKALHMAYYSAVSNPFNDGNTDVSRSKSFRRRIEEISKAVGNPI</sequence>
<dbReference type="CDD" id="cd14854">
    <property type="entry name" value="TRAPPC2L"/>
    <property type="match status" value="1"/>
</dbReference>
<comment type="similarity">
    <text evidence="1">Belongs to the TRAPP small subunits family. Sedlin subfamily.</text>
</comment>
<dbReference type="GO" id="GO:0006888">
    <property type="term" value="P:endoplasmic reticulum to Golgi vesicle-mediated transport"/>
    <property type="evidence" value="ECO:0007669"/>
    <property type="project" value="InterPro"/>
</dbReference>
<gene>
    <name evidence="3" type="ORF">FB45DRAFT_976859</name>
</gene>
<dbReference type="AlphaFoldDB" id="A0AAD7C4A8"/>
<dbReference type="GO" id="GO:0005737">
    <property type="term" value="C:cytoplasm"/>
    <property type="evidence" value="ECO:0007669"/>
    <property type="project" value="GOC"/>
</dbReference>
<dbReference type="Proteomes" id="UP001221142">
    <property type="component" value="Unassembled WGS sequence"/>
</dbReference>
<dbReference type="InterPro" id="IPR011012">
    <property type="entry name" value="Longin-like_dom_sf"/>
</dbReference>
<protein>
    <recommendedName>
        <fullName evidence="2">Trafficking protein particle complex subunit 2-like protein</fullName>
    </recommendedName>
</protein>
<dbReference type="SUPFAM" id="SSF64356">
    <property type="entry name" value="SNARE-like"/>
    <property type="match status" value="1"/>
</dbReference>
<accession>A0AAD7C4A8</accession>
<proteinExistence type="inferred from homology"/>
<dbReference type="PANTHER" id="PTHR12403">
    <property type="entry name" value="TRAFFICKING PROTEIN PARTICLE COMPLEX SUBUNIT 2"/>
    <property type="match status" value="1"/>
</dbReference>
<dbReference type="Gene3D" id="3.30.450.70">
    <property type="match status" value="1"/>
</dbReference>
<comment type="caution">
    <text evidence="3">The sequence shown here is derived from an EMBL/GenBank/DDBJ whole genome shotgun (WGS) entry which is preliminary data.</text>
</comment>
<dbReference type="InterPro" id="IPR006722">
    <property type="entry name" value="Sedlin"/>
</dbReference>
<name>A0AAD7C4A8_9AGAR</name>
<organism evidence="3 4">
    <name type="scientific">Roridomyces roridus</name>
    <dbReference type="NCBI Taxonomy" id="1738132"/>
    <lineage>
        <taxon>Eukaryota</taxon>
        <taxon>Fungi</taxon>
        <taxon>Dikarya</taxon>
        <taxon>Basidiomycota</taxon>
        <taxon>Agaricomycotina</taxon>
        <taxon>Agaricomycetes</taxon>
        <taxon>Agaricomycetidae</taxon>
        <taxon>Agaricales</taxon>
        <taxon>Marasmiineae</taxon>
        <taxon>Mycenaceae</taxon>
        <taxon>Roridomyces</taxon>
    </lineage>
</organism>
<reference evidence="3" key="1">
    <citation type="submission" date="2023-03" db="EMBL/GenBank/DDBJ databases">
        <title>Massive genome expansion in bonnet fungi (Mycena s.s.) driven by repeated elements and novel gene families across ecological guilds.</title>
        <authorList>
            <consortium name="Lawrence Berkeley National Laboratory"/>
            <person name="Harder C.B."/>
            <person name="Miyauchi S."/>
            <person name="Viragh M."/>
            <person name="Kuo A."/>
            <person name="Thoen E."/>
            <person name="Andreopoulos B."/>
            <person name="Lu D."/>
            <person name="Skrede I."/>
            <person name="Drula E."/>
            <person name="Henrissat B."/>
            <person name="Morin E."/>
            <person name="Kohler A."/>
            <person name="Barry K."/>
            <person name="LaButti K."/>
            <person name="Morin E."/>
            <person name="Salamov A."/>
            <person name="Lipzen A."/>
            <person name="Mereny Z."/>
            <person name="Hegedus B."/>
            <person name="Baldrian P."/>
            <person name="Stursova M."/>
            <person name="Weitz H."/>
            <person name="Taylor A."/>
            <person name="Grigoriev I.V."/>
            <person name="Nagy L.G."/>
            <person name="Martin F."/>
            <person name="Kauserud H."/>
        </authorList>
    </citation>
    <scope>NUCLEOTIDE SEQUENCE</scope>
    <source>
        <strain evidence="3">9284</strain>
    </source>
</reference>
<dbReference type="Pfam" id="PF04628">
    <property type="entry name" value="Sedlin_N"/>
    <property type="match status" value="1"/>
</dbReference>
<evidence type="ECO:0000313" key="4">
    <source>
        <dbReference type="Proteomes" id="UP001221142"/>
    </source>
</evidence>
<evidence type="ECO:0000256" key="2">
    <source>
        <dbReference type="ARBA" id="ARBA00024408"/>
    </source>
</evidence>
<evidence type="ECO:0000313" key="3">
    <source>
        <dbReference type="EMBL" id="KAJ7638787.1"/>
    </source>
</evidence>
<keyword evidence="4" id="KW-1185">Reference proteome</keyword>
<dbReference type="InterPro" id="IPR044760">
    <property type="entry name" value="TRAPPC2L"/>
</dbReference>
<evidence type="ECO:0000256" key="1">
    <source>
        <dbReference type="ARBA" id="ARBA00006626"/>
    </source>
</evidence>
<dbReference type="EMBL" id="JARKIF010000005">
    <property type="protein sequence ID" value="KAJ7638787.1"/>
    <property type="molecule type" value="Genomic_DNA"/>
</dbReference>